<evidence type="ECO:0000313" key="3">
    <source>
        <dbReference type="Proteomes" id="UP000253741"/>
    </source>
</evidence>
<sequence>MTGFSYPEVGATSGDVPLPAGYRHLEHRIRLGFGRDVFTAAGESVLTWRMHRAVGVGVVATRDRAEPGVRVRLLLGRGRWGLVAPCEVVWAVEEPTRLGFAYGTLPGHPERGEEAFLVELAPDGQVFFTVTAFSRPALRYTRAAGPLVPVFQKLYARRCGRVLRRPARP</sequence>
<dbReference type="PANTHER" id="PTHR34202">
    <property type="entry name" value="UPF0548 PROTEIN"/>
    <property type="match status" value="1"/>
</dbReference>
<dbReference type="PANTHER" id="PTHR34202:SF1">
    <property type="entry name" value="UPF0548 PROTEIN"/>
    <property type="match status" value="1"/>
</dbReference>
<name>A0A370BC00_9ACTN</name>
<evidence type="ECO:0000313" key="2">
    <source>
        <dbReference type="EMBL" id="RDG37909.1"/>
    </source>
</evidence>
<keyword evidence="3" id="KW-1185">Reference proteome</keyword>
<evidence type="ECO:0000259" key="1">
    <source>
        <dbReference type="Pfam" id="PF09348"/>
    </source>
</evidence>
<comment type="caution">
    <text evidence="2">The sequence shown here is derived from an EMBL/GenBank/DDBJ whole genome shotgun (WGS) entry which is preliminary data.</text>
</comment>
<dbReference type="InterPro" id="IPR014457">
    <property type="entry name" value="UCP010260"/>
</dbReference>
<accession>A0A370BC00</accession>
<dbReference type="Proteomes" id="UP000253741">
    <property type="component" value="Unassembled WGS sequence"/>
</dbReference>
<proteinExistence type="predicted"/>
<dbReference type="InterPro" id="IPR018960">
    <property type="entry name" value="DUF1990"/>
</dbReference>
<dbReference type="RefSeq" id="WP_114623788.1">
    <property type="nucleotide sequence ID" value="NZ_QQNA01000082.1"/>
</dbReference>
<organism evidence="2 3">
    <name type="scientific">Streptomyces corynorhini</name>
    <dbReference type="NCBI Taxonomy" id="2282652"/>
    <lineage>
        <taxon>Bacteria</taxon>
        <taxon>Bacillati</taxon>
        <taxon>Actinomycetota</taxon>
        <taxon>Actinomycetes</taxon>
        <taxon>Kitasatosporales</taxon>
        <taxon>Streptomycetaceae</taxon>
        <taxon>Streptomyces</taxon>
    </lineage>
</organism>
<dbReference type="Pfam" id="PF09348">
    <property type="entry name" value="DUF1990"/>
    <property type="match status" value="1"/>
</dbReference>
<dbReference type="EMBL" id="QQNA01000082">
    <property type="protein sequence ID" value="RDG37909.1"/>
    <property type="molecule type" value="Genomic_DNA"/>
</dbReference>
<protein>
    <submittedName>
        <fullName evidence="2">DUF1990 domain-containing protein</fullName>
    </submittedName>
</protein>
<dbReference type="OrthoDB" id="120660at2"/>
<dbReference type="AlphaFoldDB" id="A0A370BC00"/>
<reference evidence="2 3" key="1">
    <citation type="submission" date="2018-07" db="EMBL/GenBank/DDBJ databases">
        <title>Streptomyces species from bats.</title>
        <authorList>
            <person name="Dunlap C."/>
        </authorList>
    </citation>
    <scope>NUCLEOTIDE SEQUENCE [LARGE SCALE GENOMIC DNA]</scope>
    <source>
        <strain evidence="2 3">AC230</strain>
    </source>
</reference>
<feature type="domain" description="DUF1990" evidence="1">
    <location>
        <begin position="5"/>
        <end position="161"/>
    </location>
</feature>
<gene>
    <name evidence="2" type="ORF">DVH02_12095</name>
</gene>
<dbReference type="PIRSF" id="PIRSF010260">
    <property type="entry name" value="UCP010260"/>
    <property type="match status" value="1"/>
</dbReference>